<proteinExistence type="predicted"/>
<keyword evidence="2" id="KW-1185">Reference proteome</keyword>
<sequence length="132" mass="14535">MQINEFFSQRSNLTQGDCDRWAERDLGGPVRASTVQGVTSYTVEAVEDDKGGVMQFRSPDDALDIGLIQRAQEAYESRFVPCPREAEGGGSLTGLQAYIMNNVGGVSAYLARDQLRADDNRLLRVTVKDFAL</sequence>
<dbReference type="Proteomes" id="UP000654918">
    <property type="component" value="Unassembled WGS sequence"/>
</dbReference>
<dbReference type="AlphaFoldDB" id="A0A8H6JF90"/>
<name>A0A8H6JF90_9PEZI</name>
<accession>A0A8H6JF90</accession>
<evidence type="ECO:0000313" key="2">
    <source>
        <dbReference type="Proteomes" id="UP000654918"/>
    </source>
</evidence>
<reference evidence="1" key="1">
    <citation type="journal article" date="2020" name="Phytopathology">
        <title>Genome Sequence Resources of Colletotrichum truncatum, C. plurivorum, C. musicola, and C. sojae: Four Species Pathogenic to Soybean (Glycine max).</title>
        <authorList>
            <person name="Rogerio F."/>
            <person name="Boufleur T.R."/>
            <person name="Ciampi-Guillardi M."/>
            <person name="Sukno S.A."/>
            <person name="Thon M.R."/>
            <person name="Massola Junior N.S."/>
            <person name="Baroncelli R."/>
        </authorList>
    </citation>
    <scope>NUCLEOTIDE SEQUENCE</scope>
    <source>
        <strain evidence="1">LFN00145</strain>
    </source>
</reference>
<organism evidence="1 2">
    <name type="scientific">Colletotrichum plurivorum</name>
    <dbReference type="NCBI Taxonomy" id="2175906"/>
    <lineage>
        <taxon>Eukaryota</taxon>
        <taxon>Fungi</taxon>
        <taxon>Dikarya</taxon>
        <taxon>Ascomycota</taxon>
        <taxon>Pezizomycotina</taxon>
        <taxon>Sordariomycetes</taxon>
        <taxon>Hypocreomycetidae</taxon>
        <taxon>Glomerellales</taxon>
        <taxon>Glomerellaceae</taxon>
        <taxon>Colletotrichum</taxon>
        <taxon>Colletotrichum orchidearum species complex</taxon>
    </lineage>
</organism>
<evidence type="ECO:0000313" key="1">
    <source>
        <dbReference type="EMBL" id="KAF6812007.1"/>
    </source>
</evidence>
<dbReference type="EMBL" id="WIGO01000448">
    <property type="protein sequence ID" value="KAF6812007.1"/>
    <property type="molecule type" value="Genomic_DNA"/>
</dbReference>
<protein>
    <submittedName>
        <fullName evidence="1">Uncharacterized protein</fullName>
    </submittedName>
</protein>
<gene>
    <name evidence="1" type="ORF">CPLU01_15003</name>
</gene>
<comment type="caution">
    <text evidence="1">The sequence shown here is derived from an EMBL/GenBank/DDBJ whole genome shotgun (WGS) entry which is preliminary data.</text>
</comment>